<dbReference type="AlphaFoldDB" id="A0A1F6PE62"/>
<sequence length="93" mass="9973">MRLNGDEELGWSVLGQPNTEKPTRELLNQVVSGLVADTTGDSGVAPAAQFIAAHKELWGEFEKAVRADMVGKERAAQALLAAVLKNVMKSPEN</sequence>
<gene>
    <name evidence="1" type="ORF">A2538_00850</name>
</gene>
<dbReference type="STRING" id="1798709.A2538_00850"/>
<evidence type="ECO:0000313" key="1">
    <source>
        <dbReference type="EMBL" id="OGH94340.1"/>
    </source>
</evidence>
<protein>
    <submittedName>
        <fullName evidence="1">Uncharacterized protein</fullName>
    </submittedName>
</protein>
<proteinExistence type="predicted"/>
<dbReference type="Proteomes" id="UP000178254">
    <property type="component" value="Unassembled WGS sequence"/>
</dbReference>
<comment type="caution">
    <text evidence="1">The sequence shown here is derived from an EMBL/GenBank/DDBJ whole genome shotgun (WGS) entry which is preliminary data.</text>
</comment>
<organism evidence="1 2">
    <name type="scientific">Candidatus Magasanikbacteria bacterium RIFOXYD2_FULL_41_14</name>
    <dbReference type="NCBI Taxonomy" id="1798709"/>
    <lineage>
        <taxon>Bacteria</taxon>
        <taxon>Candidatus Magasanikiibacteriota</taxon>
    </lineage>
</organism>
<accession>A0A1F6PE62</accession>
<dbReference type="EMBL" id="MFRE01000009">
    <property type="protein sequence ID" value="OGH94340.1"/>
    <property type="molecule type" value="Genomic_DNA"/>
</dbReference>
<name>A0A1F6PE62_9BACT</name>
<reference evidence="1 2" key="1">
    <citation type="journal article" date="2016" name="Nat. Commun.">
        <title>Thousands of microbial genomes shed light on interconnected biogeochemical processes in an aquifer system.</title>
        <authorList>
            <person name="Anantharaman K."/>
            <person name="Brown C.T."/>
            <person name="Hug L.A."/>
            <person name="Sharon I."/>
            <person name="Castelle C.J."/>
            <person name="Probst A.J."/>
            <person name="Thomas B.C."/>
            <person name="Singh A."/>
            <person name="Wilkins M.J."/>
            <person name="Karaoz U."/>
            <person name="Brodie E.L."/>
            <person name="Williams K.H."/>
            <person name="Hubbard S.S."/>
            <person name="Banfield J.F."/>
        </authorList>
    </citation>
    <scope>NUCLEOTIDE SEQUENCE [LARGE SCALE GENOMIC DNA]</scope>
</reference>
<evidence type="ECO:0000313" key="2">
    <source>
        <dbReference type="Proteomes" id="UP000178254"/>
    </source>
</evidence>